<keyword evidence="2" id="KW-0472">Membrane</keyword>
<keyword evidence="1" id="KW-0175">Coiled coil</keyword>
<dbReference type="RefSeq" id="WP_226610052.1">
    <property type="nucleotide sequence ID" value="NZ_JAJAQI010000026.1"/>
</dbReference>
<keyword evidence="2" id="KW-1133">Transmembrane helix</keyword>
<keyword evidence="2" id="KW-0812">Transmembrane</keyword>
<organism evidence="3 4">
    <name type="scientific">Roseicella aerolata</name>
    <dbReference type="NCBI Taxonomy" id="2883479"/>
    <lineage>
        <taxon>Bacteria</taxon>
        <taxon>Pseudomonadati</taxon>
        <taxon>Pseudomonadota</taxon>
        <taxon>Alphaproteobacteria</taxon>
        <taxon>Acetobacterales</taxon>
        <taxon>Roseomonadaceae</taxon>
        <taxon>Roseicella</taxon>
    </lineage>
</organism>
<reference evidence="3" key="1">
    <citation type="submission" date="2021-10" db="EMBL/GenBank/DDBJ databases">
        <title>Roseicella aerolatum sp. nov., isolated from aerosols of e-waste dismantling site.</title>
        <authorList>
            <person name="Qin T."/>
        </authorList>
    </citation>
    <scope>NUCLEOTIDE SEQUENCE</scope>
    <source>
        <strain evidence="3">GB24</strain>
    </source>
</reference>
<sequence length="92" mass="9739">MVLHRLLQGIGIIALLFCADLAWGATPWGGEGWSRARLLYAGTGAVSALALVAIGGIGLALQRAEAQRAALEAKLEEMQSLLAEMAKRLPRD</sequence>
<evidence type="ECO:0000256" key="1">
    <source>
        <dbReference type="SAM" id="Coils"/>
    </source>
</evidence>
<dbReference type="AlphaFoldDB" id="A0A9X1L987"/>
<evidence type="ECO:0000313" key="3">
    <source>
        <dbReference type="EMBL" id="MCB4823389.1"/>
    </source>
</evidence>
<evidence type="ECO:0000256" key="2">
    <source>
        <dbReference type="SAM" id="Phobius"/>
    </source>
</evidence>
<dbReference type="EMBL" id="JAJAQI010000026">
    <property type="protein sequence ID" value="MCB4823389.1"/>
    <property type="molecule type" value="Genomic_DNA"/>
</dbReference>
<dbReference type="Proteomes" id="UP001139311">
    <property type="component" value="Unassembled WGS sequence"/>
</dbReference>
<accession>A0A9X1L987</accession>
<proteinExistence type="predicted"/>
<protein>
    <submittedName>
        <fullName evidence="3">Uncharacterized protein</fullName>
    </submittedName>
</protein>
<gene>
    <name evidence="3" type="ORF">LHA35_16780</name>
</gene>
<name>A0A9X1L987_9PROT</name>
<feature type="coiled-coil region" evidence="1">
    <location>
        <begin position="61"/>
        <end position="88"/>
    </location>
</feature>
<keyword evidence="4" id="KW-1185">Reference proteome</keyword>
<comment type="caution">
    <text evidence="3">The sequence shown here is derived from an EMBL/GenBank/DDBJ whole genome shotgun (WGS) entry which is preliminary data.</text>
</comment>
<feature type="transmembrane region" description="Helical" evidence="2">
    <location>
        <begin position="40"/>
        <end position="61"/>
    </location>
</feature>
<evidence type="ECO:0000313" key="4">
    <source>
        <dbReference type="Proteomes" id="UP001139311"/>
    </source>
</evidence>